<keyword evidence="2" id="KW-0472">Membrane</keyword>
<name>A0ABY7S1Y3_9FLAO</name>
<protein>
    <recommendedName>
        <fullName evidence="5">LPXTG cell wall anchor domain-containing protein</fullName>
    </recommendedName>
</protein>
<keyword evidence="4" id="KW-1185">Reference proteome</keyword>
<keyword evidence="2" id="KW-1133">Transmembrane helix</keyword>
<dbReference type="RefSeq" id="WP_249995734.1">
    <property type="nucleotide sequence ID" value="NZ_CP116221.1"/>
</dbReference>
<reference evidence="3 4" key="1">
    <citation type="submission" date="2023-01" db="EMBL/GenBank/DDBJ databases">
        <title>Psychroserpens ponticola sp. nov., isolated from seawater.</title>
        <authorList>
            <person name="Kristyanto S."/>
            <person name="Jung J."/>
            <person name="Kim J.M."/>
            <person name="Jeon C.O."/>
        </authorList>
    </citation>
    <scope>NUCLEOTIDE SEQUENCE [LARGE SCALE GENOMIC DNA]</scope>
    <source>
        <strain evidence="3 4">MSW6</strain>
    </source>
</reference>
<accession>A0ABY7S1Y3</accession>
<feature type="region of interest" description="Disordered" evidence="1">
    <location>
        <begin position="51"/>
        <end position="70"/>
    </location>
</feature>
<evidence type="ECO:0008006" key="5">
    <source>
        <dbReference type="Google" id="ProtNLM"/>
    </source>
</evidence>
<sequence>MSRVISYILILTGAIIAIYAQAGEQQNQYVLIGGIMVLMLGIYRVSRNIPSKKDQETNQQDENIQNKTKS</sequence>
<feature type="compositionally biased region" description="Polar residues" evidence="1">
    <location>
        <begin position="57"/>
        <end position="70"/>
    </location>
</feature>
<organism evidence="3 4">
    <name type="scientific">Psychroserpens ponticola</name>
    <dbReference type="NCBI Taxonomy" id="2932268"/>
    <lineage>
        <taxon>Bacteria</taxon>
        <taxon>Pseudomonadati</taxon>
        <taxon>Bacteroidota</taxon>
        <taxon>Flavobacteriia</taxon>
        <taxon>Flavobacteriales</taxon>
        <taxon>Flavobacteriaceae</taxon>
        <taxon>Psychroserpens</taxon>
    </lineage>
</organism>
<dbReference type="EMBL" id="CP116221">
    <property type="protein sequence ID" value="WCO03017.1"/>
    <property type="molecule type" value="Genomic_DNA"/>
</dbReference>
<dbReference type="Proteomes" id="UP001202717">
    <property type="component" value="Chromosome"/>
</dbReference>
<feature type="transmembrane region" description="Helical" evidence="2">
    <location>
        <begin position="5"/>
        <end position="22"/>
    </location>
</feature>
<evidence type="ECO:0000313" key="4">
    <source>
        <dbReference type="Proteomes" id="UP001202717"/>
    </source>
</evidence>
<evidence type="ECO:0000256" key="1">
    <source>
        <dbReference type="SAM" id="MobiDB-lite"/>
    </source>
</evidence>
<gene>
    <name evidence="3" type="ORF">MUN68_005870</name>
</gene>
<evidence type="ECO:0000313" key="3">
    <source>
        <dbReference type="EMBL" id="WCO03017.1"/>
    </source>
</evidence>
<feature type="transmembrane region" description="Helical" evidence="2">
    <location>
        <begin position="28"/>
        <end position="45"/>
    </location>
</feature>
<keyword evidence="2" id="KW-0812">Transmembrane</keyword>
<proteinExistence type="predicted"/>
<evidence type="ECO:0000256" key="2">
    <source>
        <dbReference type="SAM" id="Phobius"/>
    </source>
</evidence>